<dbReference type="OrthoDB" id="3262926at2759"/>
<dbReference type="CDD" id="cd06661">
    <property type="entry name" value="GGCT_like"/>
    <property type="match status" value="1"/>
</dbReference>
<dbReference type="Pfam" id="PF06094">
    <property type="entry name" value="GGACT"/>
    <property type="match status" value="1"/>
</dbReference>
<comment type="caution">
    <text evidence="6">The sequence shown here is derived from an EMBL/GenBank/DDBJ whole genome shotgun (WGS) entry which is preliminary data.</text>
</comment>
<reference evidence="6" key="2">
    <citation type="journal article" date="2023" name="IMA Fungus">
        <title>Comparative genomic study of the Penicillium genus elucidates a diverse pangenome and 15 lateral gene transfer events.</title>
        <authorList>
            <person name="Petersen C."/>
            <person name="Sorensen T."/>
            <person name="Nielsen M.R."/>
            <person name="Sondergaard T.E."/>
            <person name="Sorensen J.L."/>
            <person name="Fitzpatrick D.A."/>
            <person name="Frisvad J.C."/>
            <person name="Nielsen K.L."/>
        </authorList>
    </citation>
    <scope>NUCLEOTIDE SEQUENCE</scope>
    <source>
        <strain evidence="6">IBT 30069</strain>
    </source>
</reference>
<dbReference type="PANTHER" id="PTHR31544:SF4">
    <property type="entry name" value="GAMMA-GLUTAMYLCYCLOTRANSFERASE-RELATED"/>
    <property type="match status" value="1"/>
</dbReference>
<keyword evidence="7" id="KW-1185">Reference proteome</keyword>
<feature type="domain" description="Gamma-glutamylcyclotransferase AIG2-like" evidence="5">
    <location>
        <begin position="76"/>
        <end position="170"/>
    </location>
</feature>
<keyword evidence="2" id="KW-0808">Transferase</keyword>
<organism evidence="6 7">
    <name type="scientific">Penicillium angulare</name>
    <dbReference type="NCBI Taxonomy" id="116970"/>
    <lineage>
        <taxon>Eukaryota</taxon>
        <taxon>Fungi</taxon>
        <taxon>Dikarya</taxon>
        <taxon>Ascomycota</taxon>
        <taxon>Pezizomycotina</taxon>
        <taxon>Eurotiomycetes</taxon>
        <taxon>Eurotiomycetidae</taxon>
        <taxon>Eurotiales</taxon>
        <taxon>Aspergillaceae</taxon>
        <taxon>Penicillium</taxon>
    </lineage>
</organism>
<evidence type="ECO:0000313" key="7">
    <source>
        <dbReference type="Proteomes" id="UP001149165"/>
    </source>
</evidence>
<feature type="compositionally biased region" description="Pro residues" evidence="4">
    <location>
        <begin position="1"/>
        <end position="17"/>
    </location>
</feature>
<evidence type="ECO:0000259" key="5">
    <source>
        <dbReference type="Pfam" id="PF06094"/>
    </source>
</evidence>
<name>A0A9W9FU96_9EURO</name>
<evidence type="ECO:0000256" key="4">
    <source>
        <dbReference type="SAM" id="MobiDB-lite"/>
    </source>
</evidence>
<evidence type="ECO:0000256" key="1">
    <source>
        <dbReference type="ARBA" id="ARBA00008861"/>
    </source>
</evidence>
<sequence>MTPLQLPVPVPKPPPPATGTGTETETAGTAPPPPPPPPIDPRKISPAFKLKTKAHERLARDSNLPKETRPAPIGPYFFYGSLLDPSMLTEILGLDRDEVPELRPASLDGYECKMWGQYPALVKRSSLNPESEDTGSVQGAVYTVTCVEHAEKLAAYETVNYRVVECEFRFTDMDMDMDMDGKDSEKGVGSVFLFDGYGEDLSDGVFDLRIWLKRVGRGAALEQLEAKIAGANAQ</sequence>
<dbReference type="InterPro" id="IPR009288">
    <property type="entry name" value="AIG2-like_dom"/>
</dbReference>
<evidence type="ECO:0000313" key="6">
    <source>
        <dbReference type="EMBL" id="KAJ5106540.1"/>
    </source>
</evidence>
<dbReference type="Proteomes" id="UP001149165">
    <property type="component" value="Unassembled WGS sequence"/>
</dbReference>
<feature type="compositionally biased region" description="Low complexity" evidence="4">
    <location>
        <begin position="18"/>
        <end position="29"/>
    </location>
</feature>
<dbReference type="Gene3D" id="3.10.490.10">
    <property type="entry name" value="Gamma-glutamyl cyclotransferase-like"/>
    <property type="match status" value="1"/>
</dbReference>
<evidence type="ECO:0000256" key="2">
    <source>
        <dbReference type="ARBA" id="ARBA00022679"/>
    </source>
</evidence>
<proteinExistence type="inferred from homology"/>
<accession>A0A9W9FU96</accession>
<dbReference type="InterPro" id="IPR013024">
    <property type="entry name" value="GGCT-like"/>
</dbReference>
<evidence type="ECO:0000256" key="3">
    <source>
        <dbReference type="ARBA" id="ARBA00030602"/>
    </source>
</evidence>
<comment type="similarity">
    <text evidence="1">Belongs to the gamma-glutamylcyclotransferase family.</text>
</comment>
<dbReference type="InterPro" id="IPR036568">
    <property type="entry name" value="GGCT-like_sf"/>
</dbReference>
<gene>
    <name evidence="6" type="ORF">N7456_003215</name>
</gene>
<protein>
    <recommendedName>
        <fullName evidence="3">Putative gamma-glutamylcyclotransferase</fullName>
    </recommendedName>
</protein>
<feature type="region of interest" description="Disordered" evidence="4">
    <location>
        <begin position="1"/>
        <end position="48"/>
    </location>
</feature>
<dbReference type="AlphaFoldDB" id="A0A9W9FU96"/>
<dbReference type="PANTHER" id="PTHR31544">
    <property type="entry name" value="AIG2-LIKE PROTEIN D"/>
    <property type="match status" value="1"/>
</dbReference>
<dbReference type="GO" id="GO:0016740">
    <property type="term" value="F:transferase activity"/>
    <property type="evidence" value="ECO:0007669"/>
    <property type="project" value="UniProtKB-KW"/>
</dbReference>
<dbReference type="SUPFAM" id="SSF110857">
    <property type="entry name" value="Gamma-glutamyl cyclotransferase-like"/>
    <property type="match status" value="1"/>
</dbReference>
<dbReference type="EMBL" id="JAPQKH010000003">
    <property type="protein sequence ID" value="KAJ5106540.1"/>
    <property type="molecule type" value="Genomic_DNA"/>
</dbReference>
<dbReference type="InterPro" id="IPR045038">
    <property type="entry name" value="AIG2-like"/>
</dbReference>
<reference evidence="6" key="1">
    <citation type="submission" date="2022-11" db="EMBL/GenBank/DDBJ databases">
        <authorList>
            <person name="Petersen C."/>
        </authorList>
    </citation>
    <scope>NUCLEOTIDE SEQUENCE</scope>
    <source>
        <strain evidence="6">IBT 30069</strain>
    </source>
</reference>
<feature type="compositionally biased region" description="Pro residues" evidence="4">
    <location>
        <begin position="30"/>
        <end position="39"/>
    </location>
</feature>